<protein>
    <submittedName>
        <fullName evidence="1">Uncharacterized protein</fullName>
    </submittedName>
</protein>
<evidence type="ECO:0000313" key="2">
    <source>
        <dbReference type="Proteomes" id="UP001367508"/>
    </source>
</evidence>
<keyword evidence="2" id="KW-1185">Reference proteome</keyword>
<dbReference type="EMBL" id="JAYMYQ010000001">
    <property type="protein sequence ID" value="KAK7358792.1"/>
    <property type="molecule type" value="Genomic_DNA"/>
</dbReference>
<reference evidence="1 2" key="1">
    <citation type="submission" date="2024-01" db="EMBL/GenBank/DDBJ databases">
        <title>The genomes of 5 underutilized Papilionoideae crops provide insights into root nodulation and disease resistanc.</title>
        <authorList>
            <person name="Jiang F."/>
        </authorList>
    </citation>
    <scope>NUCLEOTIDE SEQUENCE [LARGE SCALE GENOMIC DNA]</scope>
    <source>
        <strain evidence="1">LVBAO_FW01</strain>
        <tissue evidence="1">Leaves</tissue>
    </source>
</reference>
<organism evidence="1 2">
    <name type="scientific">Canavalia gladiata</name>
    <name type="common">Sword bean</name>
    <name type="synonym">Dolichos gladiatus</name>
    <dbReference type="NCBI Taxonomy" id="3824"/>
    <lineage>
        <taxon>Eukaryota</taxon>
        <taxon>Viridiplantae</taxon>
        <taxon>Streptophyta</taxon>
        <taxon>Embryophyta</taxon>
        <taxon>Tracheophyta</taxon>
        <taxon>Spermatophyta</taxon>
        <taxon>Magnoliopsida</taxon>
        <taxon>eudicotyledons</taxon>
        <taxon>Gunneridae</taxon>
        <taxon>Pentapetalae</taxon>
        <taxon>rosids</taxon>
        <taxon>fabids</taxon>
        <taxon>Fabales</taxon>
        <taxon>Fabaceae</taxon>
        <taxon>Papilionoideae</taxon>
        <taxon>50 kb inversion clade</taxon>
        <taxon>NPAAA clade</taxon>
        <taxon>indigoferoid/millettioid clade</taxon>
        <taxon>Phaseoleae</taxon>
        <taxon>Canavalia</taxon>
    </lineage>
</organism>
<dbReference type="AlphaFoldDB" id="A0AAN9MV94"/>
<comment type="caution">
    <text evidence="1">The sequence shown here is derived from an EMBL/GenBank/DDBJ whole genome shotgun (WGS) entry which is preliminary data.</text>
</comment>
<sequence>MNIWISWRKNRPEIKHHNADRGVEIYEGIGKSLCEVRRTSRKRKELRNGYVHLLSVHYMERKYFKSYFHRSYDKHNQHTDSS</sequence>
<gene>
    <name evidence="1" type="ORF">VNO77_00731</name>
</gene>
<proteinExistence type="predicted"/>
<accession>A0AAN9MV94</accession>
<evidence type="ECO:0000313" key="1">
    <source>
        <dbReference type="EMBL" id="KAK7358792.1"/>
    </source>
</evidence>
<dbReference type="Proteomes" id="UP001367508">
    <property type="component" value="Unassembled WGS sequence"/>
</dbReference>
<name>A0AAN9MV94_CANGL</name>